<evidence type="ECO:0000313" key="3">
    <source>
        <dbReference type="Proteomes" id="UP001212263"/>
    </source>
</evidence>
<protein>
    <recommendedName>
        <fullName evidence="4">Lipoprotein</fullName>
    </recommendedName>
</protein>
<dbReference type="Proteomes" id="UP001212263">
    <property type="component" value="Unassembled WGS sequence"/>
</dbReference>
<comment type="caution">
    <text evidence="2">The sequence shown here is derived from an EMBL/GenBank/DDBJ whole genome shotgun (WGS) entry which is preliminary data.</text>
</comment>
<dbReference type="RefSeq" id="WP_272053868.1">
    <property type="nucleotide sequence ID" value="NZ_JAQMRB010000001.1"/>
</dbReference>
<dbReference type="EMBL" id="JAQMRD010000003">
    <property type="protein sequence ID" value="MDB9221991.1"/>
    <property type="molecule type" value="Genomic_DNA"/>
</dbReference>
<accession>A0AAW6FFN4</accession>
<name>A0AAW6FFN4_9BACT</name>
<sequence length="118" mass="13774">MIKTSTLTSIILLSLCFITSGCHNTNDKNKKSEGIPSLEYTVMQDRSTQQVRYGVLKPTTYYWNIMCNKIYFSDEYMVLPENASNIISYRSKVPSAKEEWALNLKEDDNPCLYFYTWK</sequence>
<reference evidence="2" key="1">
    <citation type="submission" date="2023-01" db="EMBL/GenBank/DDBJ databases">
        <title>Human gut microbiome strain richness.</title>
        <authorList>
            <person name="Chen-Liaw A."/>
        </authorList>
    </citation>
    <scope>NUCLEOTIDE SEQUENCE</scope>
    <source>
        <strain evidence="2">RTP21484st1_B7_RTP21484_190118</strain>
    </source>
</reference>
<organism evidence="2 3">
    <name type="scientific">Odoribacter splanchnicus</name>
    <dbReference type="NCBI Taxonomy" id="28118"/>
    <lineage>
        <taxon>Bacteria</taxon>
        <taxon>Pseudomonadati</taxon>
        <taxon>Bacteroidota</taxon>
        <taxon>Bacteroidia</taxon>
        <taxon>Bacteroidales</taxon>
        <taxon>Odoribacteraceae</taxon>
        <taxon>Odoribacter</taxon>
    </lineage>
</organism>
<dbReference type="AlphaFoldDB" id="A0AAW6FFN4"/>
<feature type="chain" id="PRO_5043622090" description="Lipoprotein" evidence="1">
    <location>
        <begin position="25"/>
        <end position="118"/>
    </location>
</feature>
<proteinExistence type="predicted"/>
<keyword evidence="1" id="KW-0732">Signal</keyword>
<dbReference type="PROSITE" id="PS51257">
    <property type="entry name" value="PROKAR_LIPOPROTEIN"/>
    <property type="match status" value="1"/>
</dbReference>
<feature type="signal peptide" evidence="1">
    <location>
        <begin position="1"/>
        <end position="24"/>
    </location>
</feature>
<evidence type="ECO:0000313" key="2">
    <source>
        <dbReference type="EMBL" id="MDB9221991.1"/>
    </source>
</evidence>
<evidence type="ECO:0000256" key="1">
    <source>
        <dbReference type="SAM" id="SignalP"/>
    </source>
</evidence>
<gene>
    <name evidence="2" type="ORF">PN645_03100</name>
</gene>
<evidence type="ECO:0008006" key="4">
    <source>
        <dbReference type="Google" id="ProtNLM"/>
    </source>
</evidence>